<dbReference type="OrthoDB" id="2105199at2759"/>
<dbReference type="RefSeq" id="XP_038069020.1">
    <property type="nucleotide sequence ID" value="XM_038213092.1"/>
</dbReference>
<evidence type="ECO:0000256" key="1">
    <source>
        <dbReference type="ARBA" id="ARBA00004651"/>
    </source>
</evidence>
<dbReference type="SUPFAM" id="SSF81321">
    <property type="entry name" value="Family A G protein-coupled receptor-like"/>
    <property type="match status" value="1"/>
</dbReference>
<keyword evidence="12" id="KW-1185">Reference proteome</keyword>
<name>A0A914AY01_PATMI</name>
<feature type="transmembrane region" description="Helical" evidence="9">
    <location>
        <begin position="257"/>
        <end position="277"/>
    </location>
</feature>
<dbReference type="Pfam" id="PF00001">
    <property type="entry name" value="7tm_1"/>
    <property type="match status" value="1"/>
</dbReference>
<feature type="transmembrane region" description="Helical" evidence="9">
    <location>
        <begin position="91"/>
        <end position="113"/>
    </location>
</feature>
<comment type="subcellular location">
    <subcellularLocation>
        <location evidence="1">Cell membrane</location>
        <topology evidence="1">Multi-pass membrane protein</topology>
    </subcellularLocation>
</comment>
<keyword evidence="5" id="KW-0297">G-protein coupled receptor</keyword>
<feature type="transmembrane region" description="Helical" evidence="9">
    <location>
        <begin position="12"/>
        <end position="39"/>
    </location>
</feature>
<dbReference type="CDD" id="cd00637">
    <property type="entry name" value="7tm_classA_rhodopsin-like"/>
    <property type="match status" value="1"/>
</dbReference>
<dbReference type="InterPro" id="IPR000276">
    <property type="entry name" value="GPCR_Rhodpsn"/>
</dbReference>
<keyword evidence="3 9" id="KW-0812">Transmembrane</keyword>
<evidence type="ECO:0000256" key="9">
    <source>
        <dbReference type="SAM" id="Phobius"/>
    </source>
</evidence>
<evidence type="ECO:0000256" key="8">
    <source>
        <dbReference type="ARBA" id="ARBA00023224"/>
    </source>
</evidence>
<keyword evidence="2" id="KW-1003">Cell membrane</keyword>
<dbReference type="InterPro" id="IPR017452">
    <property type="entry name" value="GPCR_Rhodpsn_7TM"/>
</dbReference>
<keyword evidence="8" id="KW-0807">Transducer</keyword>
<dbReference type="PRINTS" id="PR00237">
    <property type="entry name" value="GPCRRHODOPSN"/>
</dbReference>
<evidence type="ECO:0000256" key="4">
    <source>
        <dbReference type="ARBA" id="ARBA00022989"/>
    </source>
</evidence>
<keyword evidence="6 9" id="KW-0472">Membrane</keyword>
<feature type="transmembrane region" description="Helical" evidence="9">
    <location>
        <begin position="183"/>
        <end position="207"/>
    </location>
</feature>
<feature type="transmembrane region" description="Helical" evidence="9">
    <location>
        <begin position="283"/>
        <end position="305"/>
    </location>
</feature>
<evidence type="ECO:0000259" key="10">
    <source>
        <dbReference type="PROSITE" id="PS50262"/>
    </source>
</evidence>
<proteinExistence type="predicted"/>
<feature type="domain" description="G-protein coupled receptors family 1 profile" evidence="10">
    <location>
        <begin position="34"/>
        <end position="302"/>
    </location>
</feature>
<accession>A0A914AY01</accession>
<sequence length="345" mass="38620">MTEEQETMDGVYTYQAGVGSACVWVFLTILGFVDNLLVIWSVILSRKLRTVTNVFVVNLCVADLWTCLSYPWMVVATVSQDGWPISETPCIIAAVQFHTGLGTRLYSLAAIAFNRFAITVTDETYKRLYSPGRVIAMVAATWAVPCTVTFLPLIFGVGELGYDDLHKSCTDKDDHTNGTEYSIIQFVCSFIVPLTIVVISYMALYILQKRRLATVDDQPSDAMEMTTREISSLEITIRDVSEMRSPPDQEQAITKNLFIVFCTFTLLVSPFFISLFMSTTHLFAVYGLTIVILNSCVNPIIYAVGHPHFKMVLSKIVRCRYSEIPDPSYCLESMNCRGNTSAEVN</sequence>
<dbReference type="GeneID" id="119738261"/>
<evidence type="ECO:0000313" key="12">
    <source>
        <dbReference type="Proteomes" id="UP000887568"/>
    </source>
</evidence>
<protein>
    <recommendedName>
        <fullName evidence="10">G-protein coupled receptors family 1 profile domain-containing protein</fullName>
    </recommendedName>
</protein>
<keyword evidence="4 9" id="KW-1133">Transmembrane helix</keyword>
<evidence type="ECO:0000313" key="11">
    <source>
        <dbReference type="EnsemblMetazoa" id="XP_038069020.1"/>
    </source>
</evidence>
<reference evidence="11" key="1">
    <citation type="submission" date="2022-11" db="UniProtKB">
        <authorList>
            <consortium name="EnsemblMetazoa"/>
        </authorList>
    </citation>
    <scope>IDENTIFICATION</scope>
</reference>
<dbReference type="Proteomes" id="UP000887568">
    <property type="component" value="Unplaced"/>
</dbReference>
<dbReference type="EnsemblMetazoa" id="XM_038213092.1">
    <property type="protein sequence ID" value="XP_038069020.1"/>
    <property type="gene ID" value="LOC119738261"/>
</dbReference>
<dbReference type="GO" id="GO:0005886">
    <property type="term" value="C:plasma membrane"/>
    <property type="evidence" value="ECO:0007669"/>
    <property type="project" value="UniProtKB-SubCell"/>
</dbReference>
<feature type="transmembrane region" description="Helical" evidence="9">
    <location>
        <begin position="51"/>
        <end position="71"/>
    </location>
</feature>
<dbReference type="PANTHER" id="PTHR24228:SF72">
    <property type="entry name" value="G-PROTEIN COUPLED RECEPTORS FAMILY 1 PROFILE DOMAIN-CONTAINING PROTEIN"/>
    <property type="match status" value="1"/>
</dbReference>
<keyword evidence="7" id="KW-0675">Receptor</keyword>
<evidence type="ECO:0000256" key="7">
    <source>
        <dbReference type="ARBA" id="ARBA00023170"/>
    </source>
</evidence>
<dbReference type="PANTHER" id="PTHR24228">
    <property type="entry name" value="B2 BRADYKININ RECEPTOR/ANGIOTENSIN II RECEPTOR"/>
    <property type="match status" value="1"/>
</dbReference>
<evidence type="ECO:0000256" key="5">
    <source>
        <dbReference type="ARBA" id="ARBA00023040"/>
    </source>
</evidence>
<dbReference type="AlphaFoldDB" id="A0A914AY01"/>
<evidence type="ECO:0000256" key="6">
    <source>
        <dbReference type="ARBA" id="ARBA00023136"/>
    </source>
</evidence>
<dbReference type="OMA" id="CLSYPWM"/>
<dbReference type="GO" id="GO:0004930">
    <property type="term" value="F:G protein-coupled receptor activity"/>
    <property type="evidence" value="ECO:0007669"/>
    <property type="project" value="UniProtKB-KW"/>
</dbReference>
<dbReference type="Gene3D" id="1.20.1070.10">
    <property type="entry name" value="Rhodopsin 7-helix transmembrane proteins"/>
    <property type="match status" value="1"/>
</dbReference>
<organism evidence="11 12">
    <name type="scientific">Patiria miniata</name>
    <name type="common">Bat star</name>
    <name type="synonym">Asterina miniata</name>
    <dbReference type="NCBI Taxonomy" id="46514"/>
    <lineage>
        <taxon>Eukaryota</taxon>
        <taxon>Metazoa</taxon>
        <taxon>Echinodermata</taxon>
        <taxon>Eleutherozoa</taxon>
        <taxon>Asterozoa</taxon>
        <taxon>Asteroidea</taxon>
        <taxon>Valvatacea</taxon>
        <taxon>Valvatida</taxon>
        <taxon>Asterinidae</taxon>
        <taxon>Patiria</taxon>
    </lineage>
</organism>
<evidence type="ECO:0000256" key="2">
    <source>
        <dbReference type="ARBA" id="ARBA00022475"/>
    </source>
</evidence>
<evidence type="ECO:0000256" key="3">
    <source>
        <dbReference type="ARBA" id="ARBA00022692"/>
    </source>
</evidence>
<dbReference type="PROSITE" id="PS50262">
    <property type="entry name" value="G_PROTEIN_RECEP_F1_2"/>
    <property type="match status" value="1"/>
</dbReference>
<feature type="transmembrane region" description="Helical" evidence="9">
    <location>
        <begin position="134"/>
        <end position="155"/>
    </location>
</feature>